<evidence type="ECO:0000256" key="1">
    <source>
        <dbReference type="ARBA" id="ARBA00000695"/>
    </source>
</evidence>
<comment type="catalytic activity">
    <reaction evidence="1">
        <text>Eliminative cleavage of (1-&gt;4)-alpha-D-galacturonan to give oligosaccharides with 4-deoxy-alpha-D-galact-4-enuronosyl groups at their non-reducing ends.</text>
        <dbReference type="EC" id="4.2.2.2"/>
    </reaction>
</comment>
<feature type="compositionally biased region" description="Gly residues" evidence="10">
    <location>
        <begin position="91"/>
        <end position="131"/>
    </location>
</feature>
<comment type="cofactor">
    <cofactor evidence="2">
        <name>Ca(2+)</name>
        <dbReference type="ChEBI" id="CHEBI:29108"/>
    </cofactor>
</comment>
<evidence type="ECO:0000256" key="4">
    <source>
        <dbReference type="ARBA" id="ARBA00006463"/>
    </source>
</evidence>
<dbReference type="AlphaFoldDB" id="A0A318SGB3"/>
<feature type="region of interest" description="Disordered" evidence="10">
    <location>
        <begin position="1"/>
        <end position="37"/>
    </location>
</feature>
<gene>
    <name evidence="11" type="ORF">DFQ15_1117</name>
</gene>
<evidence type="ECO:0000256" key="2">
    <source>
        <dbReference type="ARBA" id="ARBA00001913"/>
    </source>
</evidence>
<evidence type="ECO:0000313" key="12">
    <source>
        <dbReference type="Proteomes" id="UP000247540"/>
    </source>
</evidence>
<dbReference type="InterPro" id="IPR012334">
    <property type="entry name" value="Pectin_lyas_fold"/>
</dbReference>
<organism evidence="11 12">
    <name type="scientific">Xylophilus ampelinus</name>
    <dbReference type="NCBI Taxonomy" id="54067"/>
    <lineage>
        <taxon>Bacteria</taxon>
        <taxon>Pseudomonadati</taxon>
        <taxon>Pseudomonadota</taxon>
        <taxon>Betaproteobacteria</taxon>
        <taxon>Burkholderiales</taxon>
        <taxon>Xylophilus</taxon>
    </lineage>
</organism>
<evidence type="ECO:0000256" key="7">
    <source>
        <dbReference type="ARBA" id="ARBA00022729"/>
    </source>
</evidence>
<feature type="compositionally biased region" description="Low complexity" evidence="10">
    <location>
        <begin position="177"/>
        <end position="196"/>
    </location>
</feature>
<comment type="caution">
    <text evidence="11">The sequence shown here is derived from an EMBL/GenBank/DDBJ whole genome shotgun (WGS) entry which is preliminary data.</text>
</comment>
<evidence type="ECO:0000256" key="10">
    <source>
        <dbReference type="SAM" id="MobiDB-lite"/>
    </source>
</evidence>
<dbReference type="OrthoDB" id="4298856at2"/>
<dbReference type="Pfam" id="PF03211">
    <property type="entry name" value="Pectate_lyase"/>
    <property type="match status" value="1"/>
</dbReference>
<dbReference type="InterPro" id="IPR011050">
    <property type="entry name" value="Pectin_lyase_fold/virulence"/>
</dbReference>
<feature type="compositionally biased region" description="Polar residues" evidence="10">
    <location>
        <begin position="26"/>
        <end position="36"/>
    </location>
</feature>
<keyword evidence="6" id="KW-0964">Secreted</keyword>
<proteinExistence type="inferred from homology"/>
<sequence length="407" mass="41627">MNSVEAIGQSDTDPYRRYNAYPSSVDGMNQSPTQGDQTAQQLMMAMVMLSLLSQAFSQQNGGGNPFSGGSQQPSDPLLQFLNSLLNPTQQEGGGAGEAGGADGGQSYGNGSVGGNGYGGDSGGGGSGGTAPGVGNKNHGSVDDGYETGGRRVSPQDEPSGKSKAETQPGGKPDKNQGTPATTGTSPSPTGKTNTPTQITPSTRISQPNGQVMVHEPIVVKAGQTFDGGGKLYSAGPELGDGGQSESQKPVFVLEPGATLQNVQVQGADGVHANGDAALKNVWWRDVGEDAFTLKKPGHVTVEGGGALHASDKVFQINAPGSISINGFYAEDFDKLVRQNGGKDFPLTVTLNNIATKDAGEALVRTDSPQCKIYLSNVDPSTAKNDVLAQHGAVVEGAVKAGYKPYTG</sequence>
<comment type="subcellular location">
    <subcellularLocation>
        <location evidence="3">Secreted</location>
    </subcellularLocation>
</comment>
<dbReference type="GO" id="GO:0005576">
    <property type="term" value="C:extracellular region"/>
    <property type="evidence" value="ECO:0007669"/>
    <property type="project" value="UniProtKB-SubCell"/>
</dbReference>
<accession>A0A318SGB3</accession>
<feature type="compositionally biased region" description="Polar residues" evidence="10">
    <location>
        <begin position="197"/>
        <end position="209"/>
    </location>
</feature>
<evidence type="ECO:0000256" key="8">
    <source>
        <dbReference type="ARBA" id="ARBA00022837"/>
    </source>
</evidence>
<evidence type="ECO:0000256" key="3">
    <source>
        <dbReference type="ARBA" id="ARBA00004613"/>
    </source>
</evidence>
<dbReference type="PANTHER" id="PTHR33407">
    <property type="entry name" value="PECTATE LYASE F-RELATED"/>
    <property type="match status" value="1"/>
</dbReference>
<dbReference type="EC" id="4.2.2.2" evidence="5"/>
<feature type="region of interest" description="Disordered" evidence="10">
    <location>
        <begin position="86"/>
        <end position="210"/>
    </location>
</feature>
<evidence type="ECO:0000256" key="5">
    <source>
        <dbReference type="ARBA" id="ARBA00012272"/>
    </source>
</evidence>
<keyword evidence="7" id="KW-0732">Signal</keyword>
<reference evidence="11 12" key="1">
    <citation type="submission" date="2018-06" db="EMBL/GenBank/DDBJ databases">
        <title>Genomic Encyclopedia of Type Strains, Phase III (KMG-III): the genomes of soil and plant-associated and newly described type strains.</title>
        <authorList>
            <person name="Whitman W."/>
        </authorList>
    </citation>
    <scope>NUCLEOTIDE SEQUENCE [LARGE SCALE GENOMIC DNA]</scope>
    <source>
        <strain evidence="11 12">CECT 7646</strain>
    </source>
</reference>
<keyword evidence="8" id="KW-0106">Calcium</keyword>
<dbReference type="GO" id="GO:0030570">
    <property type="term" value="F:pectate lyase activity"/>
    <property type="evidence" value="ECO:0007669"/>
    <property type="project" value="UniProtKB-EC"/>
</dbReference>
<comment type="similarity">
    <text evidence="4">Belongs to the polysaccharide lyase 3 family.</text>
</comment>
<evidence type="ECO:0000256" key="6">
    <source>
        <dbReference type="ARBA" id="ARBA00022525"/>
    </source>
</evidence>
<dbReference type="Proteomes" id="UP000247540">
    <property type="component" value="Unassembled WGS sequence"/>
</dbReference>
<name>A0A318SGB3_9BURK</name>
<dbReference type="InterPro" id="IPR004898">
    <property type="entry name" value="Pectate_lyase_PlyH/PlyE-like"/>
</dbReference>
<evidence type="ECO:0000256" key="9">
    <source>
        <dbReference type="ARBA" id="ARBA00023239"/>
    </source>
</evidence>
<keyword evidence="9 11" id="KW-0456">Lyase</keyword>
<dbReference type="Gene3D" id="2.160.20.10">
    <property type="entry name" value="Single-stranded right-handed beta-helix, Pectin lyase-like"/>
    <property type="match status" value="1"/>
</dbReference>
<dbReference type="SUPFAM" id="SSF51126">
    <property type="entry name" value="Pectin lyase-like"/>
    <property type="match status" value="1"/>
</dbReference>
<protein>
    <recommendedName>
        <fullName evidence="5">pectate lyase</fullName>
        <ecNumber evidence="5">4.2.2.2</ecNumber>
    </recommendedName>
</protein>
<keyword evidence="12" id="KW-1185">Reference proteome</keyword>
<dbReference type="EMBL" id="QJTC01000011">
    <property type="protein sequence ID" value="PYE77863.1"/>
    <property type="molecule type" value="Genomic_DNA"/>
</dbReference>
<dbReference type="PANTHER" id="PTHR33407:SF9">
    <property type="entry name" value="PECTATE LYASE F-RELATED"/>
    <property type="match status" value="1"/>
</dbReference>
<dbReference type="RefSeq" id="WP_110465603.1">
    <property type="nucleotide sequence ID" value="NZ_JAMOFZ010000011.1"/>
</dbReference>
<evidence type="ECO:0000313" key="11">
    <source>
        <dbReference type="EMBL" id="PYE77863.1"/>
    </source>
</evidence>